<gene>
    <name evidence="11" type="ORF">JD844_027746</name>
</gene>
<dbReference type="InterPro" id="IPR048953">
    <property type="entry name" value="POT1_C_insert"/>
</dbReference>
<keyword evidence="9" id="KW-0812">Transmembrane</keyword>
<evidence type="ECO:0000256" key="6">
    <source>
        <dbReference type="ARBA" id="ARBA00022895"/>
    </source>
</evidence>
<keyword evidence="9" id="KW-0472">Membrane</keyword>
<dbReference type="InterPro" id="IPR012340">
    <property type="entry name" value="NA-bd_OB-fold"/>
</dbReference>
<evidence type="ECO:0000256" key="4">
    <source>
        <dbReference type="ARBA" id="ARBA00015253"/>
    </source>
</evidence>
<keyword evidence="9" id="KW-1133">Transmembrane helix</keyword>
<dbReference type="InterPro" id="IPR032042">
    <property type="entry name" value="POT1PC"/>
</dbReference>
<dbReference type="CDD" id="cd04498">
    <property type="entry name" value="hPOT1_OB2"/>
    <property type="match status" value="1"/>
</dbReference>
<evidence type="ECO:0000256" key="2">
    <source>
        <dbReference type="ARBA" id="ARBA00004574"/>
    </source>
</evidence>
<sequence length="788" mass="89302">VLVHGTMPVQVVKGSPRVLQRALPRNLQPVEFQDLQLGRDYAEAYFQVTERPGLKYVSVITVVALIFIVLPQPLITDRSHSFYPKYMPEENRNLGTVVIFFSLTRLGNGTPFFKIVLQGSKNSSSTASTINTLVFGKLAEECSKLVHQGPHSVPQPVRILKLDPGLVEDTVVVASFGLGKSINDDDRHYCHLEVSDEAGSTIYPVAPKYTYTPLNNLKSETVVNLYGAVKFFKPPHGCKGTDYCSVVTIVDQSNTNLTCTLFNTNKDALPQIYRNGDIVRFHRIKVREYNGQMQGISSIGFAALTFDGTIGTPVVPRTSSKMFTFTDEDRKTVEDMRIWVASNFPSFVPTAKLSDIQPPMYFEFTCQLVGKAKVDGSSYLLKVWDGTKCPFPSWKVFVKEDDVEGDGSLIHQLRNLTVDIVVYDNHVRLAKFLKVGSIIKMYNLHAKTHIPEDKPEVSYIQFHLHGGTEYGRGITVLAERSTDAKELKAFLDSVDLTESEHSERPASPDLETTYLPLGSCLDRCQQLSVTDDPVKSCAPFWLKYWLDVGHYHFFSKVTNLHCYEVEHLHRSPQQYRVRAKLRRFEPVKLHQSVKLHCPLCNSLQEVPDGPELDLIIQEASASHSNPELQSPSFCESVLWDTENRRQCHVAVHFVKHAELLQDPEDSLILLEALGVVPLQYVFLMKFKLDDGTGSLDVYLLDCVRDYATLEIFTLNINQKFFQIPASEVLINNIFQENMERIMEKLCPAGKNLDELPWLECFIKSYYIRNETGEQLCYRIFDTMIAEDV</sequence>
<dbReference type="InterPro" id="IPR028389">
    <property type="entry name" value="POT1"/>
</dbReference>
<evidence type="ECO:0000256" key="7">
    <source>
        <dbReference type="ARBA" id="ARBA00023125"/>
    </source>
</evidence>
<evidence type="ECO:0000256" key="9">
    <source>
        <dbReference type="SAM" id="Phobius"/>
    </source>
</evidence>
<evidence type="ECO:0000256" key="5">
    <source>
        <dbReference type="ARBA" id="ARBA00022454"/>
    </source>
</evidence>
<accession>A0ABQ7SGX0</accession>
<evidence type="ECO:0000313" key="12">
    <source>
        <dbReference type="Proteomes" id="UP000826234"/>
    </source>
</evidence>
<feature type="transmembrane region" description="Helical" evidence="9">
    <location>
        <begin position="56"/>
        <end position="75"/>
    </location>
</feature>
<keyword evidence="8" id="KW-0539">Nucleus</keyword>
<keyword evidence="5" id="KW-0158">Chromosome</keyword>
<keyword evidence="7" id="KW-0238">DNA-binding</keyword>
<dbReference type="SUPFAM" id="SSF50249">
    <property type="entry name" value="Nucleic acid-binding proteins"/>
    <property type="match status" value="2"/>
</dbReference>
<evidence type="ECO:0000256" key="8">
    <source>
        <dbReference type="ARBA" id="ARBA00023242"/>
    </source>
</evidence>
<dbReference type="PANTHER" id="PTHR14513">
    <property type="entry name" value="PROTECTION OF TELOMERES 1"/>
    <property type="match status" value="1"/>
</dbReference>
<dbReference type="CDD" id="cd04497">
    <property type="entry name" value="hPOT1_OB1_like"/>
    <property type="match status" value="1"/>
</dbReference>
<dbReference type="EMBL" id="JAIPUX010005290">
    <property type="protein sequence ID" value="KAH0616552.1"/>
    <property type="molecule type" value="Genomic_DNA"/>
</dbReference>
<comment type="subcellular location">
    <subcellularLocation>
        <location evidence="2">Chromosome</location>
        <location evidence="2">Telomere</location>
    </subcellularLocation>
    <subcellularLocation>
        <location evidence="1">Nucleus</location>
    </subcellularLocation>
</comment>
<dbReference type="SMART" id="SM00976">
    <property type="entry name" value="Telo_bind"/>
    <property type="match status" value="1"/>
</dbReference>
<keyword evidence="6" id="KW-0779">Telomere</keyword>
<dbReference type="Pfam" id="PF21375">
    <property type="entry name" value="POT1_C_insert"/>
    <property type="match status" value="1"/>
</dbReference>
<dbReference type="Pfam" id="PF16686">
    <property type="entry name" value="POT1PC"/>
    <property type="match status" value="1"/>
</dbReference>
<evidence type="ECO:0000256" key="3">
    <source>
        <dbReference type="ARBA" id="ARBA00008442"/>
    </source>
</evidence>
<organism evidence="11 12">
    <name type="scientific">Phrynosoma platyrhinos</name>
    <name type="common">Desert horned lizard</name>
    <dbReference type="NCBI Taxonomy" id="52577"/>
    <lineage>
        <taxon>Eukaryota</taxon>
        <taxon>Metazoa</taxon>
        <taxon>Chordata</taxon>
        <taxon>Craniata</taxon>
        <taxon>Vertebrata</taxon>
        <taxon>Euteleostomi</taxon>
        <taxon>Lepidosauria</taxon>
        <taxon>Squamata</taxon>
        <taxon>Bifurcata</taxon>
        <taxon>Unidentata</taxon>
        <taxon>Episquamata</taxon>
        <taxon>Toxicofera</taxon>
        <taxon>Iguania</taxon>
        <taxon>Phrynosomatidae</taxon>
        <taxon>Phrynosomatinae</taxon>
        <taxon>Phrynosoma</taxon>
    </lineage>
</organism>
<dbReference type="Proteomes" id="UP000826234">
    <property type="component" value="Unassembled WGS sequence"/>
</dbReference>
<reference evidence="11 12" key="1">
    <citation type="journal article" date="2022" name="Gigascience">
        <title>A chromosome-level genome assembly and annotation of the desert horned lizard, Phrynosoma platyrhinos, provides insight into chromosomal rearrangements among reptiles.</title>
        <authorList>
            <person name="Koochekian N."/>
            <person name="Ascanio A."/>
            <person name="Farleigh K."/>
            <person name="Card D.C."/>
            <person name="Schield D.R."/>
            <person name="Castoe T.A."/>
            <person name="Jezkova T."/>
        </authorList>
    </citation>
    <scope>NUCLEOTIDE SEQUENCE [LARGE SCALE GENOMIC DNA]</scope>
    <source>
        <strain evidence="11">NK-2021</strain>
    </source>
</reference>
<comment type="caution">
    <text evidence="11">The sequence shown here is derived from an EMBL/GenBank/DDBJ whole genome shotgun (WGS) entry which is preliminary data.</text>
</comment>
<comment type="similarity">
    <text evidence="3">Belongs to the telombin family.</text>
</comment>
<evidence type="ECO:0000259" key="10">
    <source>
        <dbReference type="SMART" id="SM00976"/>
    </source>
</evidence>
<name>A0ABQ7SGX0_PHRPL</name>
<dbReference type="Gene3D" id="2.40.50.140">
    <property type="entry name" value="Nucleic acid-binding proteins"/>
    <property type="match status" value="2"/>
</dbReference>
<dbReference type="Pfam" id="PF02765">
    <property type="entry name" value="POT1"/>
    <property type="match status" value="1"/>
</dbReference>
<feature type="non-terminal residue" evidence="11">
    <location>
        <position position="1"/>
    </location>
</feature>
<evidence type="ECO:0000256" key="1">
    <source>
        <dbReference type="ARBA" id="ARBA00004123"/>
    </source>
</evidence>
<evidence type="ECO:0000313" key="11">
    <source>
        <dbReference type="EMBL" id="KAH0616552.1"/>
    </source>
</evidence>
<feature type="domain" description="Telomeric single stranded DNA binding POT1/Cdc13" evidence="10">
    <location>
        <begin position="211"/>
        <end position="341"/>
    </location>
</feature>
<keyword evidence="12" id="KW-1185">Reference proteome</keyword>
<protein>
    <recommendedName>
        <fullName evidence="4">Protection of telomeres protein 1</fullName>
    </recommendedName>
</protein>
<dbReference type="PANTHER" id="PTHR14513:SF0">
    <property type="entry name" value="PROTECTION OF TELOMERES PROTEIN 1"/>
    <property type="match status" value="1"/>
</dbReference>
<proteinExistence type="inferred from homology"/>
<dbReference type="InterPro" id="IPR011564">
    <property type="entry name" value="Telomer_end-bd_POT1/Cdc13"/>
</dbReference>